<evidence type="ECO:0000313" key="1">
    <source>
        <dbReference type="EMBL" id="MEQ2238116.1"/>
    </source>
</evidence>
<dbReference type="EMBL" id="JAHRIQ010050712">
    <property type="protein sequence ID" value="MEQ2238116.1"/>
    <property type="molecule type" value="Genomic_DNA"/>
</dbReference>
<comment type="caution">
    <text evidence="1">The sequence shown here is derived from an EMBL/GenBank/DDBJ whole genome shotgun (WGS) entry which is preliminary data.</text>
</comment>
<evidence type="ECO:0000313" key="2">
    <source>
        <dbReference type="Proteomes" id="UP001482620"/>
    </source>
</evidence>
<name>A0ABV0U1N4_9TELE</name>
<organism evidence="1 2">
    <name type="scientific">Ilyodon furcidens</name>
    <name type="common">goldbreast splitfin</name>
    <dbReference type="NCBI Taxonomy" id="33524"/>
    <lineage>
        <taxon>Eukaryota</taxon>
        <taxon>Metazoa</taxon>
        <taxon>Chordata</taxon>
        <taxon>Craniata</taxon>
        <taxon>Vertebrata</taxon>
        <taxon>Euteleostomi</taxon>
        <taxon>Actinopterygii</taxon>
        <taxon>Neopterygii</taxon>
        <taxon>Teleostei</taxon>
        <taxon>Neoteleostei</taxon>
        <taxon>Acanthomorphata</taxon>
        <taxon>Ovalentaria</taxon>
        <taxon>Atherinomorphae</taxon>
        <taxon>Cyprinodontiformes</taxon>
        <taxon>Goodeidae</taxon>
        <taxon>Ilyodon</taxon>
    </lineage>
</organism>
<proteinExistence type="predicted"/>
<sequence>MNAGSSNSKTLLNFVACDQCDCRNFVIFGPVLYFNFIPLESLRALGLGWGRRSCQQRVGSLMSQLQPQFICTLDILICIHHNTSHYHRHTHQHHGEGAVLGGHRMLPSESESESALLPSSCIQTRNLTPVHFALLFCFCIT</sequence>
<protein>
    <submittedName>
        <fullName evidence="1">Uncharacterized protein</fullName>
    </submittedName>
</protein>
<keyword evidence="2" id="KW-1185">Reference proteome</keyword>
<gene>
    <name evidence="1" type="ORF">ILYODFUR_030008</name>
</gene>
<dbReference type="Proteomes" id="UP001482620">
    <property type="component" value="Unassembled WGS sequence"/>
</dbReference>
<reference evidence="1 2" key="1">
    <citation type="submission" date="2021-06" db="EMBL/GenBank/DDBJ databases">
        <authorList>
            <person name="Palmer J.M."/>
        </authorList>
    </citation>
    <scope>NUCLEOTIDE SEQUENCE [LARGE SCALE GENOMIC DNA]</scope>
    <source>
        <strain evidence="2">if_2019</strain>
        <tissue evidence="1">Muscle</tissue>
    </source>
</reference>
<accession>A0ABV0U1N4</accession>